<dbReference type="InterPro" id="IPR000182">
    <property type="entry name" value="GNAT_dom"/>
</dbReference>
<protein>
    <submittedName>
        <fullName evidence="2">N-acetyltransferase</fullName>
    </submittedName>
</protein>
<organism evidence="2 3">
    <name type="scientific">Polyangium fumosum</name>
    <dbReference type="NCBI Taxonomy" id="889272"/>
    <lineage>
        <taxon>Bacteria</taxon>
        <taxon>Pseudomonadati</taxon>
        <taxon>Myxococcota</taxon>
        <taxon>Polyangia</taxon>
        <taxon>Polyangiales</taxon>
        <taxon>Polyangiaceae</taxon>
        <taxon>Polyangium</taxon>
    </lineage>
</organism>
<proteinExistence type="predicted"/>
<keyword evidence="3" id="KW-1185">Reference proteome</keyword>
<gene>
    <name evidence="2" type="ORF">E8A74_06725</name>
</gene>
<dbReference type="SUPFAM" id="SSF55729">
    <property type="entry name" value="Acyl-CoA N-acyltransferases (Nat)"/>
    <property type="match status" value="1"/>
</dbReference>
<dbReference type="RefSeq" id="WP_136928094.1">
    <property type="nucleotide sequence ID" value="NZ_SSMQ01000005.1"/>
</dbReference>
<dbReference type="GO" id="GO:0016747">
    <property type="term" value="F:acyltransferase activity, transferring groups other than amino-acyl groups"/>
    <property type="evidence" value="ECO:0007669"/>
    <property type="project" value="InterPro"/>
</dbReference>
<dbReference type="Pfam" id="PF13302">
    <property type="entry name" value="Acetyltransf_3"/>
    <property type="match status" value="1"/>
</dbReference>
<dbReference type="EMBL" id="SSMQ01000005">
    <property type="protein sequence ID" value="TKD11820.1"/>
    <property type="molecule type" value="Genomic_DNA"/>
</dbReference>
<dbReference type="OrthoDB" id="6293260at2"/>
<sequence length="171" mass="18770">MNGTLATTERLVIRKLTLADAPFIFRLVNDPDFLRYIGDRGVRTLEDAEAYLRNGPLASYEHNGHGLWGVALQTTGELIGMSGLLKREQYTDIDIGYAFLPEFRGGGYAFESGTAVLRIAAEVFALRKVIALVSPANAASIGLLKKFGFTRSAMEADDPNTILYEWVPSPL</sequence>
<accession>A0A4U1JHE8</accession>
<dbReference type="PROSITE" id="PS51186">
    <property type="entry name" value="GNAT"/>
    <property type="match status" value="1"/>
</dbReference>
<comment type="caution">
    <text evidence="2">The sequence shown here is derived from an EMBL/GenBank/DDBJ whole genome shotgun (WGS) entry which is preliminary data.</text>
</comment>
<evidence type="ECO:0000313" key="3">
    <source>
        <dbReference type="Proteomes" id="UP000309215"/>
    </source>
</evidence>
<evidence type="ECO:0000313" key="2">
    <source>
        <dbReference type="EMBL" id="TKD11820.1"/>
    </source>
</evidence>
<keyword evidence="2" id="KW-0808">Transferase</keyword>
<dbReference type="InterPro" id="IPR016181">
    <property type="entry name" value="Acyl_CoA_acyltransferase"/>
</dbReference>
<dbReference type="Gene3D" id="3.40.630.30">
    <property type="match status" value="1"/>
</dbReference>
<dbReference type="AlphaFoldDB" id="A0A4U1JHE8"/>
<dbReference type="Proteomes" id="UP000309215">
    <property type="component" value="Unassembled WGS sequence"/>
</dbReference>
<dbReference type="PANTHER" id="PTHR43792:SF1">
    <property type="entry name" value="N-ACETYLTRANSFERASE DOMAIN-CONTAINING PROTEIN"/>
    <property type="match status" value="1"/>
</dbReference>
<evidence type="ECO:0000259" key="1">
    <source>
        <dbReference type="PROSITE" id="PS51186"/>
    </source>
</evidence>
<name>A0A4U1JHE8_9BACT</name>
<dbReference type="InterPro" id="IPR051531">
    <property type="entry name" value="N-acetyltransferase"/>
</dbReference>
<dbReference type="PANTHER" id="PTHR43792">
    <property type="entry name" value="GNAT FAMILY, PUTATIVE (AFU_ORTHOLOGUE AFUA_3G00765)-RELATED-RELATED"/>
    <property type="match status" value="1"/>
</dbReference>
<feature type="domain" description="N-acetyltransferase" evidence="1">
    <location>
        <begin position="11"/>
        <end position="171"/>
    </location>
</feature>
<reference evidence="2 3" key="1">
    <citation type="submission" date="2019-04" db="EMBL/GenBank/DDBJ databases">
        <authorList>
            <person name="Li Y."/>
            <person name="Wang J."/>
        </authorList>
    </citation>
    <scope>NUCLEOTIDE SEQUENCE [LARGE SCALE GENOMIC DNA]</scope>
    <source>
        <strain evidence="2 3">DSM 14668</strain>
    </source>
</reference>